<evidence type="ECO:0000313" key="2">
    <source>
        <dbReference type="Proteomes" id="UP001304467"/>
    </source>
</evidence>
<dbReference type="SUPFAM" id="SSF54506">
    <property type="entry name" value="Diaminopimelate epimerase-like"/>
    <property type="match status" value="1"/>
</dbReference>
<name>A0ABU5WNJ0_9BURK</name>
<accession>A0ABU5WNJ0</accession>
<gene>
    <name evidence="1" type="ORF">SB593_16415</name>
</gene>
<proteinExistence type="predicted"/>
<protein>
    <recommendedName>
        <fullName evidence="3">Diaminopimelate epimerase</fullName>
    </recommendedName>
</protein>
<comment type="caution">
    <text evidence="1">The sequence shown here is derived from an EMBL/GenBank/DDBJ whole genome shotgun (WGS) entry which is preliminary data.</text>
</comment>
<reference evidence="1 2" key="1">
    <citation type="journal article" date="2023" name="Front. Microbiol.">
        <title>Genomic analyses of Burkholderia respiratory isolates indicates two evolutionarily distinct B. anthina clades.</title>
        <authorList>
            <person name="Pham A."/>
            <person name="Volmer J.G."/>
            <person name="Chambers D.C."/>
            <person name="Smith D.J."/>
            <person name="Reid D.W."/>
            <person name="Burr L."/>
            <person name="Wells T.J."/>
        </authorList>
    </citation>
    <scope>NUCLEOTIDE SEQUENCE [LARGE SCALE GENOMIC DNA]</scope>
    <source>
        <strain evidence="1 2">BCCIQ07A</strain>
    </source>
</reference>
<dbReference type="Proteomes" id="UP001304467">
    <property type="component" value="Unassembled WGS sequence"/>
</dbReference>
<keyword evidence="2" id="KW-1185">Reference proteome</keyword>
<dbReference type="Gene3D" id="3.10.310.10">
    <property type="entry name" value="Diaminopimelate Epimerase, Chain A, domain 1"/>
    <property type="match status" value="2"/>
</dbReference>
<dbReference type="EMBL" id="JAWRLE010000024">
    <property type="protein sequence ID" value="MEB2580537.1"/>
    <property type="molecule type" value="Genomic_DNA"/>
</dbReference>
<organism evidence="1 2">
    <name type="scientific">Burkholderia anthinoferrum</name>
    <dbReference type="NCBI Taxonomy" id="3090833"/>
    <lineage>
        <taxon>Bacteria</taxon>
        <taxon>Pseudomonadati</taxon>
        <taxon>Pseudomonadota</taxon>
        <taxon>Betaproteobacteria</taxon>
        <taxon>Burkholderiales</taxon>
        <taxon>Burkholderiaceae</taxon>
        <taxon>Burkholderia</taxon>
    </lineage>
</organism>
<evidence type="ECO:0000313" key="1">
    <source>
        <dbReference type="EMBL" id="MEB2580537.1"/>
    </source>
</evidence>
<evidence type="ECO:0008006" key="3">
    <source>
        <dbReference type="Google" id="ProtNLM"/>
    </source>
</evidence>
<sequence>MPIAFQKTNANGDDFVVNLRGQGHDPAHRVDRDLVRRIGGRHRGIGSNQLAVGSDCDDAAARVAFRNPDGSALDTCDSATRGVAWKKLMRGTGAASVVPCTNRGRLHCSQDTDGLIEVEMGAPRLGWQDVTVRWNGTGSVFLSGHVTFGFNGVWL</sequence>